<dbReference type="RefSeq" id="WP_042215777.1">
    <property type="nucleotide sequence ID" value="NZ_BBLU01000014.1"/>
</dbReference>
<protein>
    <recommendedName>
        <fullName evidence="4">DUF3073 domain-containing protein</fullName>
    </recommendedName>
</protein>
<organism evidence="2 3">
    <name type="scientific">Demequina mangrovi</name>
    <dbReference type="NCBI Taxonomy" id="1043493"/>
    <lineage>
        <taxon>Bacteria</taxon>
        <taxon>Bacillati</taxon>
        <taxon>Actinomycetota</taxon>
        <taxon>Actinomycetes</taxon>
        <taxon>Micrococcales</taxon>
        <taxon>Demequinaceae</taxon>
        <taxon>Demequina</taxon>
    </lineage>
</organism>
<dbReference type="EMBL" id="FNZI01000006">
    <property type="protein sequence ID" value="SEJ62423.1"/>
    <property type="molecule type" value="Genomic_DNA"/>
</dbReference>
<evidence type="ECO:0000313" key="2">
    <source>
        <dbReference type="EMBL" id="SEJ62423.1"/>
    </source>
</evidence>
<evidence type="ECO:0000313" key="3">
    <source>
        <dbReference type="Proteomes" id="UP000183315"/>
    </source>
</evidence>
<dbReference type="InterPro" id="IPR021426">
    <property type="entry name" value="DUF3073"/>
</dbReference>
<reference evidence="3" key="1">
    <citation type="submission" date="2016-10" db="EMBL/GenBank/DDBJ databases">
        <authorList>
            <person name="Varghese N."/>
        </authorList>
    </citation>
    <scope>NUCLEOTIDE SEQUENCE [LARGE SCALE GENOMIC DNA]</scope>
    <source>
        <strain evidence="3">DSM 24868</strain>
    </source>
</reference>
<dbReference type="Pfam" id="PF11273">
    <property type="entry name" value="DUF3073"/>
    <property type="match status" value="1"/>
</dbReference>
<gene>
    <name evidence="2" type="ORF">SAMN05421637_2450</name>
</gene>
<dbReference type="Proteomes" id="UP000183315">
    <property type="component" value="Unassembled WGS sequence"/>
</dbReference>
<dbReference type="OrthoDB" id="3217921at2"/>
<keyword evidence="3" id="KW-1185">Reference proteome</keyword>
<feature type="compositionally biased region" description="Basic and acidic residues" evidence="1">
    <location>
        <begin position="53"/>
        <end position="62"/>
    </location>
</feature>
<accession>A0A1H7A9S5</accession>
<dbReference type="AlphaFoldDB" id="A0A1H7A9S5"/>
<evidence type="ECO:0008006" key="4">
    <source>
        <dbReference type="Google" id="ProtNLM"/>
    </source>
</evidence>
<proteinExistence type="predicted"/>
<sequence length="62" mass="7107">MGRGRQKAKDAKIARQLKYTNHGSDIRELERELISRDGSASVPSTTTDDSDDYYDRWADDED</sequence>
<evidence type="ECO:0000256" key="1">
    <source>
        <dbReference type="SAM" id="MobiDB-lite"/>
    </source>
</evidence>
<feature type="region of interest" description="Disordered" evidence="1">
    <location>
        <begin position="33"/>
        <end position="62"/>
    </location>
</feature>
<name>A0A1H7A9S5_9MICO</name>